<evidence type="ECO:0000313" key="2">
    <source>
        <dbReference type="Proteomes" id="UP001293254"/>
    </source>
</evidence>
<accession>A0AAE1Y1X6</accession>
<dbReference type="Proteomes" id="UP001293254">
    <property type="component" value="Unassembled WGS sequence"/>
</dbReference>
<evidence type="ECO:0000313" key="1">
    <source>
        <dbReference type="EMBL" id="KAK4421558.1"/>
    </source>
</evidence>
<proteinExistence type="predicted"/>
<reference evidence="1" key="2">
    <citation type="journal article" date="2024" name="Plant">
        <title>Genomic evolution and insights into agronomic trait innovations of Sesamum species.</title>
        <authorList>
            <person name="Miao H."/>
            <person name="Wang L."/>
            <person name="Qu L."/>
            <person name="Liu H."/>
            <person name="Sun Y."/>
            <person name="Le M."/>
            <person name="Wang Q."/>
            <person name="Wei S."/>
            <person name="Zheng Y."/>
            <person name="Lin W."/>
            <person name="Duan Y."/>
            <person name="Cao H."/>
            <person name="Xiong S."/>
            <person name="Wang X."/>
            <person name="Wei L."/>
            <person name="Li C."/>
            <person name="Ma Q."/>
            <person name="Ju M."/>
            <person name="Zhao R."/>
            <person name="Li G."/>
            <person name="Mu C."/>
            <person name="Tian Q."/>
            <person name="Mei H."/>
            <person name="Zhang T."/>
            <person name="Gao T."/>
            <person name="Zhang H."/>
        </authorList>
    </citation>
    <scope>NUCLEOTIDE SEQUENCE</scope>
    <source>
        <strain evidence="1">3651</strain>
    </source>
</reference>
<protein>
    <submittedName>
        <fullName evidence="1">Uncharacterized protein</fullName>
    </submittedName>
</protein>
<comment type="caution">
    <text evidence="1">The sequence shown here is derived from an EMBL/GenBank/DDBJ whole genome shotgun (WGS) entry which is preliminary data.</text>
</comment>
<organism evidence="1 2">
    <name type="scientific">Sesamum alatum</name>
    <dbReference type="NCBI Taxonomy" id="300844"/>
    <lineage>
        <taxon>Eukaryota</taxon>
        <taxon>Viridiplantae</taxon>
        <taxon>Streptophyta</taxon>
        <taxon>Embryophyta</taxon>
        <taxon>Tracheophyta</taxon>
        <taxon>Spermatophyta</taxon>
        <taxon>Magnoliopsida</taxon>
        <taxon>eudicotyledons</taxon>
        <taxon>Gunneridae</taxon>
        <taxon>Pentapetalae</taxon>
        <taxon>asterids</taxon>
        <taxon>lamiids</taxon>
        <taxon>Lamiales</taxon>
        <taxon>Pedaliaceae</taxon>
        <taxon>Sesamum</taxon>
    </lineage>
</organism>
<reference evidence="1" key="1">
    <citation type="submission" date="2020-06" db="EMBL/GenBank/DDBJ databases">
        <authorList>
            <person name="Li T."/>
            <person name="Hu X."/>
            <person name="Zhang T."/>
            <person name="Song X."/>
            <person name="Zhang H."/>
            <person name="Dai N."/>
            <person name="Sheng W."/>
            <person name="Hou X."/>
            <person name="Wei L."/>
        </authorList>
    </citation>
    <scope>NUCLEOTIDE SEQUENCE</scope>
    <source>
        <strain evidence="1">3651</strain>
        <tissue evidence="1">Leaf</tissue>
    </source>
</reference>
<name>A0AAE1Y1X6_9LAMI</name>
<dbReference type="EMBL" id="JACGWO010000008">
    <property type="protein sequence ID" value="KAK4421558.1"/>
    <property type="molecule type" value="Genomic_DNA"/>
</dbReference>
<gene>
    <name evidence="1" type="ORF">Salat_2106400</name>
</gene>
<dbReference type="AlphaFoldDB" id="A0AAE1Y1X6"/>
<sequence>MWIWLPQLFAIVRLRSCVSVLSAFFFSAGIWQRFEEQIASLPCLFRCRSAASVRVPPLVRHVYSRSTAGPPRISAASGWGPPDLVAEVSPEFFWQQPEVSPELRRSPPLTAGTVC</sequence>
<keyword evidence="2" id="KW-1185">Reference proteome</keyword>